<gene>
    <name evidence="4" type="ORF">HH215_27840</name>
</gene>
<dbReference type="RefSeq" id="WP_169282856.1">
    <property type="nucleotide sequence ID" value="NZ_CP051680.1"/>
</dbReference>
<feature type="signal peptide" evidence="2">
    <location>
        <begin position="1"/>
        <end position="24"/>
    </location>
</feature>
<dbReference type="Gene3D" id="2.160.20.110">
    <property type="match status" value="1"/>
</dbReference>
<dbReference type="Proteomes" id="UP000502248">
    <property type="component" value="Chromosome"/>
</dbReference>
<evidence type="ECO:0000256" key="1">
    <source>
        <dbReference type="SAM" id="MobiDB-lite"/>
    </source>
</evidence>
<proteinExistence type="predicted"/>
<dbReference type="KEGG" id="cheb:HH215_27840"/>
<dbReference type="PANTHER" id="PTHR43308">
    <property type="entry name" value="OUTER MEMBRANE PROTEIN ALPHA-RELATED"/>
    <property type="match status" value="1"/>
</dbReference>
<accession>A0A7Z2VNZ8</accession>
<feature type="region of interest" description="Disordered" evidence="1">
    <location>
        <begin position="574"/>
        <end position="593"/>
    </location>
</feature>
<keyword evidence="5" id="KW-1185">Reference proteome</keyword>
<feature type="domain" description="SLH" evidence="3">
    <location>
        <begin position="737"/>
        <end position="797"/>
    </location>
</feature>
<dbReference type="Pfam" id="PF13290">
    <property type="entry name" value="CHB_HEX_C_1"/>
    <property type="match status" value="1"/>
</dbReference>
<name>A0A7Z2VNZ8_9BACL</name>
<feature type="domain" description="SLH" evidence="3">
    <location>
        <begin position="798"/>
        <end position="861"/>
    </location>
</feature>
<dbReference type="InterPro" id="IPR001119">
    <property type="entry name" value="SLH_dom"/>
</dbReference>
<sequence>MYKMNRASKKIAAFILVIMMVVSCMPELFTTGEGKAYAADHTIVVGEGTEENPYQIAHADQLNDVRNHLEVPGNYFILTADIDLSSYSTDVGWAPINDFNGNIDGKGYTITGLTINRPIESNIGLFGITSDGSSIANMKLENVNVKGENQVGGLVGRHQNGTISNSYVSGSVSGIFDPISWQNGRSVGGLVGTNEGTINTSYSTAGLKGASYIGGLVGENNGTIDNSYATGNVERASGAGGLVGVNNGTISNSYGSGNVEAPSGAGGLVGENNGTISTSYATGFVEGDYEAGGLVGRNSKSISNSYAVGNVNGYYGIGGLVGLNYREATVSNSYSIGKVTAGSTAGGLIGSNGGTINSSFFDSVTSGQVDAGTGRTTAEMKTISTYEDWNFTSEWYLIEGYYPQLHAIKIKTPTANVASGPVAWKANVTLSTATVSAAVYYTIDGSTPSTSSLLYSSPIVVSNDLTIKAIAAIAGKLDSEMMLASYTIALPSAPMTGALIQGTNVGTTKLNGVAEGMEYSINTAGYQPITATSVDNISVIAGDKISIRVKATEVEPASLAQVLTVGLADIKPATKPSNSSGGGGSSTPTDGKLTLPIGQAGQVSLGDTVTVAIPTGATKKELKLTISKLLDTQNLVTNNQSLVSSIYEILKSFPENFSKPVALTFVFDPANVKKDQRVAVFYYDEAKKGWVEVTSSKINGNRISVEVDHFTKFAVFAVEPTGVVPEPEQLKVPTDITVENKFSDIAKHWAEANIKQAVGKAIVKGYADGTFKPNATVTRAEFAVMLMNALKPQGDGAKLNFTDAAKIGAWAKKAVAQGVQAGIIKGSNDGSFRPNAEVTRAEMAVMIANALGESSQANAATGFADDKEIPAWAKGSVAIVKQASIVQGKNGNEFAPQDQTTRAEAVTVILKLLDQMNK</sequence>
<keyword evidence="2" id="KW-0732">Signal</keyword>
<dbReference type="InterPro" id="IPR051465">
    <property type="entry name" value="Cell_Envelope_Struct_Comp"/>
</dbReference>
<evidence type="ECO:0000256" key="2">
    <source>
        <dbReference type="SAM" id="SignalP"/>
    </source>
</evidence>
<dbReference type="EMBL" id="CP051680">
    <property type="protein sequence ID" value="QJD86607.1"/>
    <property type="molecule type" value="Genomic_DNA"/>
</dbReference>
<protein>
    <recommendedName>
        <fullName evidence="3">SLH domain-containing protein</fullName>
    </recommendedName>
</protein>
<evidence type="ECO:0000313" key="5">
    <source>
        <dbReference type="Proteomes" id="UP000502248"/>
    </source>
</evidence>
<evidence type="ECO:0000313" key="4">
    <source>
        <dbReference type="EMBL" id="QJD86607.1"/>
    </source>
</evidence>
<dbReference type="PROSITE" id="PS51272">
    <property type="entry name" value="SLH"/>
    <property type="match status" value="3"/>
</dbReference>
<dbReference type="Pfam" id="PF00395">
    <property type="entry name" value="SLH"/>
    <property type="match status" value="3"/>
</dbReference>
<dbReference type="Pfam" id="PF07581">
    <property type="entry name" value="Glug"/>
    <property type="match status" value="4"/>
</dbReference>
<feature type="chain" id="PRO_5038349800" description="SLH domain-containing protein" evidence="2">
    <location>
        <begin position="25"/>
        <end position="918"/>
    </location>
</feature>
<dbReference type="PROSITE" id="PS51257">
    <property type="entry name" value="PROKAR_LIPOPROTEIN"/>
    <property type="match status" value="1"/>
</dbReference>
<dbReference type="PANTHER" id="PTHR43308:SF5">
    <property type="entry name" value="S-LAYER PROTEIN _ PEPTIDOGLYCAN ENDO-BETA-N-ACETYLGLUCOSAMINIDASE"/>
    <property type="match status" value="1"/>
</dbReference>
<dbReference type="Gene3D" id="2.60.220.30">
    <property type="match status" value="1"/>
</dbReference>
<dbReference type="AlphaFoldDB" id="A0A7Z2VNZ8"/>
<reference evidence="4 5" key="1">
    <citation type="submission" date="2020-04" db="EMBL/GenBank/DDBJ databases">
        <title>Genome sequencing of novel species.</title>
        <authorList>
            <person name="Heo J."/>
            <person name="Kim S.-J."/>
            <person name="Kim J.-S."/>
            <person name="Hong S.-B."/>
            <person name="Kwon S.-W."/>
        </authorList>
    </citation>
    <scope>NUCLEOTIDE SEQUENCE [LARGE SCALE GENOMIC DNA]</scope>
    <source>
        <strain evidence="4 5">MFER-1</strain>
    </source>
</reference>
<dbReference type="InterPro" id="IPR011493">
    <property type="entry name" value="GLUG"/>
</dbReference>
<organism evidence="4 5">
    <name type="scientific">Cohnella herbarum</name>
    <dbReference type="NCBI Taxonomy" id="2728023"/>
    <lineage>
        <taxon>Bacteria</taxon>
        <taxon>Bacillati</taxon>
        <taxon>Bacillota</taxon>
        <taxon>Bacilli</taxon>
        <taxon>Bacillales</taxon>
        <taxon>Paenibacillaceae</taxon>
        <taxon>Cohnella</taxon>
    </lineage>
</organism>
<dbReference type="InterPro" id="IPR059177">
    <property type="entry name" value="GH29D-like_dom"/>
</dbReference>
<evidence type="ECO:0000259" key="3">
    <source>
        <dbReference type="PROSITE" id="PS51272"/>
    </source>
</evidence>
<feature type="domain" description="SLH" evidence="3">
    <location>
        <begin position="863"/>
        <end position="918"/>
    </location>
</feature>